<dbReference type="NCBIfam" id="NF003417">
    <property type="entry name" value="PRK04813.1"/>
    <property type="match status" value="3"/>
</dbReference>
<dbReference type="InterPro" id="IPR000873">
    <property type="entry name" value="AMP-dep_synth/lig_dom"/>
</dbReference>
<name>A0ABM8D597_9NOCA</name>
<dbReference type="PROSITE" id="PS00012">
    <property type="entry name" value="PHOSPHOPANTETHEINE"/>
    <property type="match status" value="2"/>
</dbReference>
<dbReference type="SUPFAM" id="SSF47336">
    <property type="entry name" value="ACP-like"/>
    <property type="match status" value="2"/>
</dbReference>
<keyword evidence="3" id="KW-0597">Phosphoprotein</keyword>
<dbReference type="Pfam" id="PF00668">
    <property type="entry name" value="Condensation"/>
    <property type="match status" value="2"/>
</dbReference>
<dbReference type="Gene3D" id="3.30.559.30">
    <property type="entry name" value="Nonribosomal peptide synthetase, condensation domain"/>
    <property type="match status" value="2"/>
</dbReference>
<dbReference type="InterPro" id="IPR009081">
    <property type="entry name" value="PP-bd_ACP"/>
</dbReference>
<dbReference type="Pfam" id="PF00550">
    <property type="entry name" value="PP-binding"/>
    <property type="match status" value="2"/>
</dbReference>
<dbReference type="InterPro" id="IPR006162">
    <property type="entry name" value="Ppantetheine_attach_site"/>
</dbReference>
<dbReference type="NCBIfam" id="TIGR01733">
    <property type="entry name" value="AA-adenyl-dom"/>
    <property type="match status" value="2"/>
</dbReference>
<gene>
    <name evidence="5" type="ORF">IFM12276_56040</name>
</gene>
<feature type="domain" description="Carrier" evidence="4">
    <location>
        <begin position="537"/>
        <end position="615"/>
    </location>
</feature>
<dbReference type="Proteomes" id="UP001317870">
    <property type="component" value="Chromosome"/>
</dbReference>
<dbReference type="CDD" id="cd17643">
    <property type="entry name" value="A_NRPS_Cytc1-like"/>
    <property type="match status" value="1"/>
</dbReference>
<organism evidence="5 6">
    <name type="scientific">Nocardia sputorum</name>
    <dbReference type="NCBI Taxonomy" id="2984338"/>
    <lineage>
        <taxon>Bacteria</taxon>
        <taxon>Bacillati</taxon>
        <taxon>Actinomycetota</taxon>
        <taxon>Actinomycetes</taxon>
        <taxon>Mycobacteriales</taxon>
        <taxon>Nocardiaceae</taxon>
        <taxon>Nocardia</taxon>
    </lineage>
</organism>
<dbReference type="InterPro" id="IPR023213">
    <property type="entry name" value="CAT-like_dom_sf"/>
</dbReference>
<reference evidence="5 6" key="1">
    <citation type="submission" date="2022-11" db="EMBL/GenBank/DDBJ databases">
        <title>Genome Sequencing of Nocardia sp. ON39_IFM12276 and assembly.</title>
        <authorList>
            <person name="Shimojima M."/>
            <person name="Toyokawa M."/>
            <person name="Uesaka K."/>
        </authorList>
    </citation>
    <scope>NUCLEOTIDE SEQUENCE [LARGE SCALE GENOMIC DNA]</scope>
    <source>
        <strain evidence="5 6">IFM 12276</strain>
    </source>
</reference>
<dbReference type="RefSeq" id="WP_281875652.1">
    <property type="nucleotide sequence ID" value="NZ_AP026978.1"/>
</dbReference>
<dbReference type="PANTHER" id="PTHR45527:SF14">
    <property type="entry name" value="PLIPASTATIN SYNTHASE SUBUNIT B"/>
    <property type="match status" value="1"/>
</dbReference>
<evidence type="ECO:0000259" key="4">
    <source>
        <dbReference type="PROSITE" id="PS50075"/>
    </source>
</evidence>
<dbReference type="Gene3D" id="3.40.50.980">
    <property type="match status" value="2"/>
</dbReference>
<dbReference type="SUPFAM" id="SSF52777">
    <property type="entry name" value="CoA-dependent acyltransferases"/>
    <property type="match status" value="4"/>
</dbReference>
<evidence type="ECO:0000313" key="6">
    <source>
        <dbReference type="Proteomes" id="UP001317870"/>
    </source>
</evidence>
<dbReference type="CDD" id="cd19540">
    <property type="entry name" value="LCL_NRPS-like"/>
    <property type="match status" value="2"/>
</dbReference>
<dbReference type="InterPro" id="IPR045851">
    <property type="entry name" value="AMP-bd_C_sf"/>
</dbReference>
<evidence type="ECO:0000313" key="5">
    <source>
        <dbReference type="EMBL" id="BDU02576.1"/>
    </source>
</evidence>
<comment type="cofactor">
    <cofactor evidence="1">
        <name>pantetheine 4'-phosphate</name>
        <dbReference type="ChEBI" id="CHEBI:47942"/>
    </cofactor>
</comment>
<dbReference type="InterPro" id="IPR036736">
    <property type="entry name" value="ACP-like_sf"/>
</dbReference>
<feature type="domain" description="Carrier" evidence="4">
    <location>
        <begin position="1615"/>
        <end position="1690"/>
    </location>
</feature>
<dbReference type="PROSITE" id="PS50075">
    <property type="entry name" value="CARRIER"/>
    <property type="match status" value="2"/>
</dbReference>
<dbReference type="InterPro" id="IPR010071">
    <property type="entry name" value="AA_adenyl_dom"/>
</dbReference>
<dbReference type="EMBL" id="AP026978">
    <property type="protein sequence ID" value="BDU02576.1"/>
    <property type="molecule type" value="Genomic_DNA"/>
</dbReference>
<dbReference type="Gene3D" id="2.30.38.10">
    <property type="entry name" value="Luciferase, Domain 3"/>
    <property type="match status" value="1"/>
</dbReference>
<protein>
    <recommendedName>
        <fullName evidence="4">Carrier domain-containing protein</fullName>
    </recommendedName>
</protein>
<keyword evidence="2" id="KW-0596">Phosphopantetheine</keyword>
<dbReference type="Gene3D" id="1.10.1200.10">
    <property type="entry name" value="ACP-like"/>
    <property type="match status" value="2"/>
</dbReference>
<dbReference type="Gene3D" id="3.30.300.30">
    <property type="match status" value="2"/>
</dbReference>
<sequence>METARRSARGSRRRRSGSPLFAQLLTAAVESAATEVAIRFNPTGDPADDRELTYAELDAASSRLARELIERGVGPGDVVAIGISRSVESVLAVWAIAKTGAAYVPVDPTYPTDRINHIVADSGATVGLTTSAHRPVLGTGVYWIELDDPVQAARIAARPEHPISYTDRVRPLDERHPAYVIYTSGSTGKPKGVVVTHSGLAGLVAAEREHYGVTEESRVLHVCSPNFDVSVLELLLAFSSGATLVIAPPSVFGGFELADLLRREHVTHMLITPGALESVDPAGLDDLQAVVVAGDKFGPELVGRWAAEREFYNGYGPTEATILATSTPPMAPGEPITIGTAIPGVGAFVLDSRLRPVPAGVVGELYLSGPALAQGYLNRPGLTAERFVASPFGADTGNPGARLYRTGDLVRRTESASQDGGVIEYLGRSDFQVKIRGFRIELGEIDNALTSHPDIDFAATLGKPLPSGATALVSYVLPRPGADVDIDALTEFIGESLPAYMIPASVVVLDEIPLTPVGKLDRAALPEPVFAARAFRAPSTPVEEIVAEVFAALLVPEEDGRVGADDDFFELGGNSLLAAQAAARIGAALDVRVPVQLLFEVSTVAGLAARVEAHAGSAAGQALRAWPRPERVPLSYAQQRMWFLNRFDPASGVNNIPVAVRLSGQLDVAALRAAVRDVVERHEVLRTVYPDVDGEGVQVVLPVDDPRAVPDVLVRRAHESEVAALVAAAVSEGFDVTVAPPVRVRLIVLSESEHVLVCVVHHIAGDGFSMGPLTRDLMSAYVDRMRGGAPQWPALEVQYADYALWQREILGAEQDPDSVLAQQVGFWRQALAGLPEQVELPADRARPAVASYRGATLGFDIDAQVHAGLSRVAHEHNATVFMVVHAALAVLLARLSNSRDIAVGTPVAGRGEAALDDLIGMFVNTLVLRTDVDPGVSFAGLLAGVRSVDVAAFGHADVPFERLVEVLDPPRSPARHPLFQVMLTFQNLTVPELALPGLSVSGLDLAVGLAKFDLQLAVAENLDRHGRPGGLSAAFTYATDLFDTATVRDFADRFTRILAAVAADASVVVGDIDVLAPGERELVLHEWSTPGAIVPEVTLVDVITTQARNRPEAVAVRYGETALTFEQLHRRANQVARALIAHGAGPETVVAVAVPRTEELPVALLGVLISGAAYLPIDTSYPVQRLEFMLEDAAPVCVLTTATELDTLPAGTIPALLLEETTGYDDARVRNRERVTPLRPDNLAYVIYTSGSTGVPKGVGVAHRNVVELFANTQLLFEFDETDVWTLFHSFAFDFSVWELWCALANGGTVVVVDYLTSRSPEQFRELLIREQVTVLNQTPSAFYQLAEADRAAHHDEGKFALRYIVFGGEALDLRQLQRWYERHPVDAPWLVNMYGITETTVHVSFLSLDEQMVDNAASVIGRALPGLDAYVLDDRLHPAPVGVAGEIYVAGAQLSRGYLGRPGLAATRFVANPFGAPGSRMYRSGDIGRWVGFGGQATLEYAGRGDQQVQLRGFRIELGEIEAALLRCPGVSQAVVLVREDEHAGDRLIGYVVADAGASMDPSVLRAQVSEFLTGYMVPDAIVVLDALPLTPNGKLDRRALPAPEFVSATVFRAPSSPVEQAVADVFAGLLGAAEVGLDDDFFALGGNSLLATRVVARINEALDANVAVRELFEAPTVAALAARVVPGAGAGARTVLERAERVEPIPLSLAQQRMWVLNQFDPASAAYNIPMAIRLTGALDVSALRYALADVLERHESLRTRYPTGPGGLPYQQILTVEQALPGGLDVVVTDDPIEQITELMLTGFDVTTEVPVRALLLESGPDEHLLAFVAHHIAADGASMAPLARDLMSAYLARIGGNSPRWSPLEVQYADYAIWQRSVIGTDDDETSVAARQLAYWRHQLAGLTGELELPLDRPRPVVASMRGANTGFAVSPQVHAALVALAREHNCTLFMVVHAALAVLLARLSGDPDVAIGTPIAGRGERVLDDLVGMFVNTLALRTRVEAGMSFTELVDQARETDLAAFANADIPFERVVEVVAPGRATTHNPLFGVVLSFQNNEQPTLRLPGLTVAALDTGSVAAKFDLQVNVNPHHRDDGTPGELDTVFTYATDLFDETTVQTLGRRLERILTTIATDPHTLIGDIDILDDAERERMAAAAGSVGAEAPTATAGTALTQALAAAVEDDPDGPAVVSGENALSYQDLDARSSRLARVLIARGCGPGAGVALRLDRGIEAVIATWAVLKAGAAVVPVDALDAPLPHEPEIKIGLTTGGAGSTGALDWLALDDPTLVAEIAAESPRPVTYAHRTRALRGSDPAFIGAQVLSYDDLATAAGRLRARTELTFESRTFQHGSAQSPAALVEVVAAGSVGASVVLVDVDGALTESLADEWVTHLVTDRTGLDTLDPTALEDLQAVVLDNGVGRVPAGPWTTVTAIVELTELFGAE</sequence>
<evidence type="ECO:0000256" key="3">
    <source>
        <dbReference type="ARBA" id="ARBA00022553"/>
    </source>
</evidence>
<dbReference type="InterPro" id="IPR025110">
    <property type="entry name" value="AMP-bd_C"/>
</dbReference>
<keyword evidence="6" id="KW-1185">Reference proteome</keyword>
<evidence type="ECO:0000256" key="1">
    <source>
        <dbReference type="ARBA" id="ARBA00001957"/>
    </source>
</evidence>
<dbReference type="Pfam" id="PF13193">
    <property type="entry name" value="AMP-binding_C"/>
    <property type="match status" value="2"/>
</dbReference>
<dbReference type="Gene3D" id="3.40.50.12780">
    <property type="entry name" value="N-terminal domain of ligase-like"/>
    <property type="match status" value="2"/>
</dbReference>
<dbReference type="PANTHER" id="PTHR45527">
    <property type="entry name" value="NONRIBOSOMAL PEPTIDE SYNTHETASE"/>
    <property type="match status" value="1"/>
</dbReference>
<dbReference type="Gene3D" id="3.30.559.10">
    <property type="entry name" value="Chloramphenicol acetyltransferase-like domain"/>
    <property type="match status" value="2"/>
</dbReference>
<accession>A0ABM8D597</accession>
<dbReference type="InterPro" id="IPR020806">
    <property type="entry name" value="PKS_PP-bd"/>
</dbReference>
<dbReference type="SMART" id="SM00823">
    <property type="entry name" value="PKS_PP"/>
    <property type="match status" value="2"/>
</dbReference>
<dbReference type="InterPro" id="IPR001242">
    <property type="entry name" value="Condensation_dom"/>
</dbReference>
<dbReference type="InterPro" id="IPR042099">
    <property type="entry name" value="ANL_N_sf"/>
</dbReference>
<dbReference type="PROSITE" id="PS00455">
    <property type="entry name" value="AMP_BINDING"/>
    <property type="match status" value="2"/>
</dbReference>
<dbReference type="Pfam" id="PF00501">
    <property type="entry name" value="AMP-binding"/>
    <property type="match status" value="3"/>
</dbReference>
<dbReference type="InterPro" id="IPR020845">
    <property type="entry name" value="AMP-binding_CS"/>
</dbReference>
<dbReference type="SUPFAM" id="SSF56801">
    <property type="entry name" value="Acetyl-CoA synthetase-like"/>
    <property type="match status" value="3"/>
</dbReference>
<proteinExistence type="predicted"/>
<evidence type="ECO:0000256" key="2">
    <source>
        <dbReference type="ARBA" id="ARBA00022450"/>
    </source>
</evidence>